<dbReference type="Proteomes" id="UP000198788">
    <property type="component" value="Unassembled WGS sequence"/>
</dbReference>
<dbReference type="InterPro" id="IPR008962">
    <property type="entry name" value="PapD-like_sf"/>
</dbReference>
<dbReference type="Gene3D" id="2.60.40.10">
    <property type="entry name" value="Immunoglobulins"/>
    <property type="match status" value="1"/>
</dbReference>
<gene>
    <name evidence="1" type="ORF">SAMN05192570_2630</name>
</gene>
<organism evidence="1 2">
    <name type="scientific">Brevundimonas viscosa</name>
    <dbReference type="NCBI Taxonomy" id="871741"/>
    <lineage>
        <taxon>Bacteria</taxon>
        <taxon>Pseudomonadati</taxon>
        <taxon>Pseudomonadota</taxon>
        <taxon>Alphaproteobacteria</taxon>
        <taxon>Caulobacterales</taxon>
        <taxon>Caulobacteraceae</taxon>
        <taxon>Brevundimonas</taxon>
    </lineage>
</organism>
<evidence type="ECO:0000313" key="2">
    <source>
        <dbReference type="Proteomes" id="UP000198788"/>
    </source>
</evidence>
<proteinExistence type="predicted"/>
<protein>
    <submittedName>
        <fullName evidence="1">Fimbrial chaperone protein</fullName>
    </submittedName>
</protein>
<keyword evidence="2" id="KW-1185">Reference proteome</keyword>
<dbReference type="STRING" id="871741.SAMN05192570_2630"/>
<dbReference type="RefSeq" id="WP_092311518.1">
    <property type="nucleotide sequence ID" value="NZ_FOZV01000005.1"/>
</dbReference>
<dbReference type="EMBL" id="FOZV01000005">
    <property type="protein sequence ID" value="SFS78733.1"/>
    <property type="molecule type" value="Genomic_DNA"/>
</dbReference>
<dbReference type="AlphaFoldDB" id="A0A1I6SP45"/>
<dbReference type="SUPFAM" id="SSF49354">
    <property type="entry name" value="PapD-like"/>
    <property type="match status" value="1"/>
</dbReference>
<name>A0A1I6SP45_9CAUL</name>
<sequence length="291" mass="30468">MINHATLAQIGARAARPVRLLLALTTIALATFATTADAMRVSPMVVEITTRGAGSSARIEVQNVGSTALPFETRITRLEFGEDGEMIETPADEDFLVFPPQGIVPVGGRQVVRVQWIGDPDLALSRAYYVGIHQIPVDLSGDGEAAAVGGQLQVVYNMKSLLTVAPPGAEPQVRVISATPTMVAAAPQTAVEVDPALGGAAPAPETQEMRPGVSVELRNTGTRYAMMSAADWTLEGTGVDGEPLRVVLSATQVNEAVGVGYLAPAGGRRTFDVPTGQAFAPGRPIRVSFSR</sequence>
<accession>A0A1I6SP45</accession>
<evidence type="ECO:0000313" key="1">
    <source>
        <dbReference type="EMBL" id="SFS78733.1"/>
    </source>
</evidence>
<reference evidence="2" key="1">
    <citation type="submission" date="2016-10" db="EMBL/GenBank/DDBJ databases">
        <authorList>
            <person name="Varghese N."/>
            <person name="Submissions S."/>
        </authorList>
    </citation>
    <scope>NUCLEOTIDE SEQUENCE [LARGE SCALE GENOMIC DNA]</scope>
    <source>
        <strain evidence="2">CGMCC 1.10683</strain>
    </source>
</reference>
<dbReference type="InterPro" id="IPR013783">
    <property type="entry name" value="Ig-like_fold"/>
</dbReference>